<reference evidence="1 2" key="2">
    <citation type="journal article" date="2020" name="Antonie Van Leeuwenhoek">
        <title>Phylogenomic characterisation of a novel corynebacterial species pathogenic to animals.</title>
        <authorList>
            <person name="Moller J."/>
            <person name="Musella L."/>
            <person name="Melnikov V."/>
            <person name="Geissdorfer W."/>
            <person name="Burkovski A."/>
            <person name="Sangal V."/>
        </authorList>
    </citation>
    <scope>NUCLEOTIDE SEQUENCE [LARGE SCALE GENOMIC DNA]</scope>
    <source>
        <strain evidence="1 2">PO100/5</strain>
    </source>
</reference>
<evidence type="ECO:0000313" key="2">
    <source>
        <dbReference type="Proteomes" id="UP000195652"/>
    </source>
</evidence>
<name>A0ACD4Q0B6_9CORY</name>
<keyword evidence="2" id="KW-1185">Reference proteome</keyword>
<accession>A0ACD4Q0B6</accession>
<gene>
    <name evidence="1" type="ORF">CBE74_10745</name>
</gene>
<reference evidence="1 2" key="4">
    <citation type="journal article" date="2020" name="PLoS ONE">
        <title>Taxonomic classification of strain PO100/5 shows a broader geographic distribution and genetic markers of the recently described Corynebacterium silvaticum.</title>
        <authorList>
            <person name="Viana M.V.C."/>
            <person name="Profeta R."/>
            <person name="da Silva A.L."/>
            <person name="Hurtado R."/>
            <person name="Cerqueira J.C."/>
            <person name="Ribeiro B.F.S."/>
            <person name="Almeida M.O."/>
            <person name="Morais-Rodrigues F."/>
            <person name="Soares S.C."/>
            <person name="Oliveira M."/>
            <person name="Tavares L."/>
            <person name="Figueiredo H."/>
            <person name="Wattam A.R."/>
            <person name="Barh D."/>
            <person name="Ghosh P."/>
            <person name="Silva A."/>
            <person name="Azevedo V."/>
        </authorList>
    </citation>
    <scope>NUCLEOTIDE SEQUENCE [LARGE SCALE GENOMIC DNA]</scope>
    <source>
        <strain evidence="1 2">PO100/5</strain>
    </source>
</reference>
<proteinExistence type="predicted"/>
<sequence length="209" mass="23860">MKKLIAPMLTCAIISSVFVPPVAQAQEEHLEDILLSGEELDTERKELQEKIEELLKKESTDKSESNELLSKLSKLVDRYQKFGSTYEAYTETLSKDIEDYRTEVEAQQSRLDGYHRVIPSFEADYKEVADERDLAQKPANELEVALLEAEEKLEAAETKNQALQTQRQEISDLIDKVQSLGTTPDEALKEIKAKFQETNYLQEGFANKL</sequence>
<protein>
    <submittedName>
        <fullName evidence="1">Uncharacterized protein</fullName>
    </submittedName>
</protein>
<reference evidence="1 2" key="3">
    <citation type="journal article" date="2020" name="Int. J. Syst. Evol. Microbiol.">
        <title>Corynebacterium silvaticum sp. nov., a unique group of NTTB corynebacteria in wild boar and roe deer.</title>
        <authorList>
            <person name="Dangel A."/>
            <person name="Berger A."/>
            <person name="Rau J."/>
            <person name="Eisenberg T."/>
            <person name="Kampfer P."/>
            <person name="Margos G."/>
            <person name="Contzen M."/>
            <person name="Busse H.J."/>
            <person name="Konrad R."/>
            <person name="Peters M."/>
            <person name="Sting R."/>
            <person name="Sing A."/>
        </authorList>
    </citation>
    <scope>NUCLEOTIDE SEQUENCE [LARGE SCALE GENOMIC DNA]</scope>
    <source>
        <strain evidence="1 2">PO100/5</strain>
    </source>
</reference>
<dbReference type="Proteomes" id="UP000195652">
    <property type="component" value="Chromosome"/>
</dbReference>
<reference evidence="1 2" key="1">
    <citation type="journal article" date="2014" name="BMC Vet. Res.">
        <title>First report of Corynebacterium pseudotuberculosis from caseous lymphadenitis lesions in Black Alentejano pig (Sus scrofa domesticus).</title>
        <authorList>
            <person name="Oliveira M."/>
            <person name="Barroco C."/>
            <person name="Mottola C."/>
            <person name="Santos R."/>
            <person name="Lemsaddek A."/>
            <person name="Tavares L."/>
            <person name="Semedo-Lemsaddek T."/>
        </authorList>
    </citation>
    <scope>NUCLEOTIDE SEQUENCE [LARGE SCALE GENOMIC DNA]</scope>
    <source>
        <strain evidence="1 2">PO100/5</strain>
    </source>
</reference>
<organism evidence="1 2">
    <name type="scientific">Corynebacterium silvaticum</name>
    <dbReference type="NCBI Taxonomy" id="2320431"/>
    <lineage>
        <taxon>Bacteria</taxon>
        <taxon>Bacillati</taxon>
        <taxon>Actinomycetota</taxon>
        <taxon>Actinomycetes</taxon>
        <taxon>Mycobacteriales</taxon>
        <taxon>Corynebacteriaceae</taxon>
        <taxon>Corynebacterium</taxon>
    </lineage>
</organism>
<evidence type="ECO:0000313" key="1">
    <source>
        <dbReference type="EMBL" id="WCV10626.1"/>
    </source>
</evidence>
<dbReference type="EMBL" id="CP021417">
    <property type="protein sequence ID" value="WCV10626.1"/>
    <property type="molecule type" value="Genomic_DNA"/>
</dbReference>